<keyword evidence="1" id="KW-1133">Transmembrane helix</keyword>
<dbReference type="AlphaFoldDB" id="A0A7J2TJM3"/>
<proteinExistence type="predicted"/>
<feature type="transmembrane region" description="Helical" evidence="1">
    <location>
        <begin position="110"/>
        <end position="133"/>
    </location>
</feature>
<feature type="transmembrane region" description="Helical" evidence="1">
    <location>
        <begin position="15"/>
        <end position="39"/>
    </location>
</feature>
<dbReference type="EMBL" id="DSLA01000059">
    <property type="protein sequence ID" value="HEH35261.1"/>
    <property type="molecule type" value="Genomic_DNA"/>
</dbReference>
<comment type="caution">
    <text evidence="2">The sequence shown here is derived from an EMBL/GenBank/DDBJ whole genome shotgun (WGS) entry which is preliminary data.</text>
</comment>
<reference evidence="2" key="1">
    <citation type="journal article" date="2020" name="mSystems">
        <title>Genome- and Community-Level Interaction Insights into Carbon Utilization and Element Cycling Functions of Hydrothermarchaeota in Hydrothermal Sediment.</title>
        <authorList>
            <person name="Zhou Z."/>
            <person name="Liu Y."/>
            <person name="Xu W."/>
            <person name="Pan J."/>
            <person name="Luo Z.H."/>
            <person name="Li M."/>
        </authorList>
    </citation>
    <scope>NUCLEOTIDE SEQUENCE [LARGE SCALE GENOMIC DNA]</scope>
    <source>
        <strain evidence="2">SpSt-26</strain>
    </source>
</reference>
<gene>
    <name evidence="2" type="ORF">ENP88_03730</name>
</gene>
<keyword evidence="1" id="KW-0812">Transmembrane</keyword>
<evidence type="ECO:0000256" key="1">
    <source>
        <dbReference type="SAM" id="Phobius"/>
    </source>
</evidence>
<accession>A0A7J2TJM3</accession>
<evidence type="ECO:0000313" key="2">
    <source>
        <dbReference type="EMBL" id="HEH35261.1"/>
    </source>
</evidence>
<name>A0A7J2TJM3_ARCFL</name>
<feature type="transmembrane region" description="Helical" evidence="1">
    <location>
        <begin position="83"/>
        <end position="104"/>
    </location>
</feature>
<protein>
    <recommendedName>
        <fullName evidence="3">DUF1634 domain-containing protein</fullName>
    </recommendedName>
</protein>
<keyword evidence="1" id="KW-0472">Membrane</keyword>
<sequence>MKIEIPKEQLLYAKILWYGTIISIVAISVAYIVYVAGILPHYVEFDRIIELWGEKSHKFVEETNTPIGWGWIGLIGYGDFINLLLLAFLSFLTIICYIAITPVFLARKDIVYLLIALVEIVVLVLSASGLIVVHH</sequence>
<evidence type="ECO:0008006" key="3">
    <source>
        <dbReference type="Google" id="ProtNLM"/>
    </source>
</evidence>
<organism evidence="2">
    <name type="scientific">Archaeoglobus fulgidus</name>
    <dbReference type="NCBI Taxonomy" id="2234"/>
    <lineage>
        <taxon>Archaea</taxon>
        <taxon>Methanobacteriati</taxon>
        <taxon>Methanobacteriota</taxon>
        <taxon>Archaeoglobi</taxon>
        <taxon>Archaeoglobales</taxon>
        <taxon>Archaeoglobaceae</taxon>
        <taxon>Archaeoglobus</taxon>
    </lineage>
</organism>